<protein>
    <submittedName>
        <fullName evidence="2">Filamentous hemagglutinin N-terminal domain-containing protein</fullName>
    </submittedName>
</protein>
<dbReference type="NCBIfam" id="TIGR01901">
    <property type="entry name" value="adhes_NPXG"/>
    <property type="match status" value="1"/>
</dbReference>
<gene>
    <name evidence="2" type="ORF">HF682_17595</name>
</gene>
<dbReference type="InterPro" id="IPR012334">
    <property type="entry name" value="Pectin_lyas_fold"/>
</dbReference>
<dbReference type="Proteomes" id="UP000587991">
    <property type="component" value="Unassembled WGS sequence"/>
</dbReference>
<organism evidence="2 3">
    <name type="scientific">Leeia aquatica</name>
    <dbReference type="NCBI Taxonomy" id="2725557"/>
    <lineage>
        <taxon>Bacteria</taxon>
        <taxon>Pseudomonadati</taxon>
        <taxon>Pseudomonadota</taxon>
        <taxon>Betaproteobacteria</taxon>
        <taxon>Neisseriales</taxon>
        <taxon>Leeiaceae</taxon>
        <taxon>Leeia</taxon>
    </lineage>
</organism>
<dbReference type="SMART" id="SM00912">
    <property type="entry name" value="Haemagg_act"/>
    <property type="match status" value="1"/>
</dbReference>
<feature type="non-terminal residue" evidence="2">
    <location>
        <position position="417"/>
    </location>
</feature>
<evidence type="ECO:0000313" key="2">
    <source>
        <dbReference type="EMBL" id="NLR76981.1"/>
    </source>
</evidence>
<evidence type="ECO:0000313" key="3">
    <source>
        <dbReference type="Proteomes" id="UP000587991"/>
    </source>
</evidence>
<dbReference type="RefSeq" id="WP_168878658.1">
    <property type="nucleotide sequence ID" value="NZ_JABAIM010000010.1"/>
</dbReference>
<sequence length="417" mass="42873">MRTSELNTLSHDLDHTAERPSLWRRLLAGWMALSLILHPALVYAADVVAAPGAAGPAVGQSANGTTVVNIVAPNGAGVSHNQYQQFNVGAGGVILNNGYQLNQTQQAGWIEGNPNLRNGSARIILNEVTGTQPSLLRGMTEVGGSRAEVIIANPNGISCNGCGFINTSRAGLVTGTPLFGGDGSLQAFRVTGGQLDISGNGLNANNIDQMDLLSRAIIINGQLQGKQLNLIAGSNQVDYASLSTQQIAGNGTAPQVAIDSSLLGGMYANKIRLVGTEAGVGVTLRGEMASRSEDIQISSNGTLTLNNKISSAGGIQLKSQGTLSQDQTVYGQGAVQVQAGGQLQQNGLLAAGQSLQVQAASIDSRAQLVSGLQTDGRVLTGHNLTLNSTGQVRLQQGLTSGGNLQVNAGQLQVDGNV</sequence>
<dbReference type="AlphaFoldDB" id="A0A847S5E3"/>
<reference evidence="2 3" key="1">
    <citation type="submission" date="2020-04" db="EMBL/GenBank/DDBJ databases">
        <title>Draft genome of Leeia sp. IMCC25680.</title>
        <authorList>
            <person name="Song J."/>
            <person name="Cho J.-C."/>
        </authorList>
    </citation>
    <scope>NUCLEOTIDE SEQUENCE [LARGE SCALE GENOMIC DNA]</scope>
    <source>
        <strain evidence="2 3">IMCC25680</strain>
    </source>
</reference>
<name>A0A847S5E3_9NEIS</name>
<comment type="caution">
    <text evidence="2">The sequence shown here is derived from an EMBL/GenBank/DDBJ whole genome shotgun (WGS) entry which is preliminary data.</text>
</comment>
<dbReference type="SUPFAM" id="SSF51126">
    <property type="entry name" value="Pectin lyase-like"/>
    <property type="match status" value="1"/>
</dbReference>
<proteinExistence type="predicted"/>
<keyword evidence="3" id="KW-1185">Reference proteome</keyword>
<dbReference type="InterPro" id="IPR008638">
    <property type="entry name" value="FhaB/CdiA-like_TPS"/>
</dbReference>
<dbReference type="Gene3D" id="2.160.20.10">
    <property type="entry name" value="Single-stranded right-handed beta-helix, Pectin lyase-like"/>
    <property type="match status" value="1"/>
</dbReference>
<evidence type="ECO:0000259" key="1">
    <source>
        <dbReference type="SMART" id="SM00912"/>
    </source>
</evidence>
<dbReference type="Pfam" id="PF05860">
    <property type="entry name" value="TPS"/>
    <property type="match status" value="1"/>
</dbReference>
<accession>A0A847S5E3</accession>
<feature type="domain" description="Filamentous haemagglutinin FhaB/tRNA nuclease CdiA-like TPS" evidence="1">
    <location>
        <begin position="62"/>
        <end position="182"/>
    </location>
</feature>
<dbReference type="InterPro" id="IPR011050">
    <property type="entry name" value="Pectin_lyase_fold/virulence"/>
</dbReference>
<dbReference type="EMBL" id="JABAIM010000010">
    <property type="protein sequence ID" value="NLR76981.1"/>
    <property type="molecule type" value="Genomic_DNA"/>
</dbReference>